<protein>
    <submittedName>
        <fullName evidence="3">Uncharacterized protein</fullName>
    </submittedName>
</protein>
<dbReference type="Proteomes" id="UP000887540">
    <property type="component" value="Unplaced"/>
</dbReference>
<organism evidence="2 3">
    <name type="scientific">Acrobeloides nanus</name>
    <dbReference type="NCBI Taxonomy" id="290746"/>
    <lineage>
        <taxon>Eukaryota</taxon>
        <taxon>Metazoa</taxon>
        <taxon>Ecdysozoa</taxon>
        <taxon>Nematoda</taxon>
        <taxon>Chromadorea</taxon>
        <taxon>Rhabditida</taxon>
        <taxon>Tylenchina</taxon>
        <taxon>Cephalobomorpha</taxon>
        <taxon>Cephaloboidea</taxon>
        <taxon>Cephalobidae</taxon>
        <taxon>Acrobeloides</taxon>
    </lineage>
</organism>
<evidence type="ECO:0000313" key="2">
    <source>
        <dbReference type="Proteomes" id="UP000887540"/>
    </source>
</evidence>
<keyword evidence="2" id="KW-1185">Reference proteome</keyword>
<evidence type="ECO:0000313" key="3">
    <source>
        <dbReference type="WBParaSite" id="ACRNAN_scaffold6958.g14382.t1"/>
    </source>
</evidence>
<proteinExistence type="predicted"/>
<dbReference type="AlphaFoldDB" id="A0A914EAY9"/>
<evidence type="ECO:0000256" key="1">
    <source>
        <dbReference type="SAM" id="MobiDB-lite"/>
    </source>
</evidence>
<feature type="region of interest" description="Disordered" evidence="1">
    <location>
        <begin position="54"/>
        <end position="91"/>
    </location>
</feature>
<name>A0A914EAY9_9BILA</name>
<reference evidence="3" key="1">
    <citation type="submission" date="2022-11" db="UniProtKB">
        <authorList>
            <consortium name="WormBaseParasite"/>
        </authorList>
    </citation>
    <scope>IDENTIFICATION</scope>
</reference>
<dbReference type="WBParaSite" id="ACRNAN_scaffold6958.g14382.t1">
    <property type="protein sequence ID" value="ACRNAN_scaffold6958.g14382.t1"/>
    <property type="gene ID" value="ACRNAN_scaffold6958.g14382"/>
</dbReference>
<sequence>GLIRAIFPSKEPITAQDILDTIEIDDGDIKLPPDLKRRLISRLETLSEPPRKISVQNPKIVQKVPESAESLKLSQNIKKEESPEPSTETTT</sequence>
<accession>A0A914EAY9</accession>